<dbReference type="Gene3D" id="1.10.10.10">
    <property type="entry name" value="Winged helix-like DNA-binding domain superfamily/Winged helix DNA-binding domain"/>
    <property type="match status" value="1"/>
</dbReference>
<dbReference type="SUPFAM" id="SSF46785">
    <property type="entry name" value="Winged helix' DNA-binding domain"/>
    <property type="match status" value="1"/>
</dbReference>
<dbReference type="InterPro" id="IPR029063">
    <property type="entry name" value="SAM-dependent_MTases_sf"/>
</dbReference>
<sequence length="361" mass="40534">MESRKAEKDENEAVETEALLRGQGEIWRLMFGFADSMALKCAVELHLADIIHSYGCPVSLSQIASRIDSDCPHIPYLKRIMRMLVRRGIFTMNDSLDNEETLYGSTQLSRWLLHDSEITLAPMLLSQTFPTQLAPWHFLSQCVKDGGSPYKKANGCEMWDLASRNPEFNRIFNDAMACTAPIMMKAFLSQYKDGFENIQLLVDVGGGTGGALAEIVKANPHIKAINFDLPHVVATAPVRKEVSHVGGNMFEAIPKADAVFMKWILHDWGDEECVKILKNCRKAIPEKTGKVILVDIVIQPDGNSQFGDMDVVFDLLMFAHCKAGKERTEREWKNILEKGGFPRYQIIKIPALTSIIEAYPD</sequence>
<dbReference type="STRING" id="3775.A0A1Q3CP39"/>
<comment type="similarity">
    <text evidence="4">Belongs to the class I-like SAM-binding methyltransferase superfamily. Cation-independent O-methyltransferase family.</text>
</comment>
<dbReference type="InterPro" id="IPR012967">
    <property type="entry name" value="COMT_dimerisation"/>
</dbReference>
<evidence type="ECO:0000259" key="7">
    <source>
        <dbReference type="Pfam" id="PF08100"/>
    </source>
</evidence>
<evidence type="ECO:0000259" key="6">
    <source>
        <dbReference type="Pfam" id="PF00891"/>
    </source>
</evidence>
<keyword evidence="9" id="KW-1185">Reference proteome</keyword>
<dbReference type="GO" id="GO:0032259">
    <property type="term" value="P:methylation"/>
    <property type="evidence" value="ECO:0007669"/>
    <property type="project" value="UniProtKB-KW"/>
</dbReference>
<accession>A0A1Q3CP39</accession>
<feature type="domain" description="O-methyltransferase C-terminal" evidence="6">
    <location>
        <begin position="136"/>
        <end position="341"/>
    </location>
</feature>
<comment type="caution">
    <text evidence="8">The sequence shown here is derived from an EMBL/GenBank/DDBJ whole genome shotgun (WGS) entry which is preliminary data.</text>
</comment>
<evidence type="ECO:0000256" key="1">
    <source>
        <dbReference type="ARBA" id="ARBA00022603"/>
    </source>
</evidence>
<dbReference type="InterPro" id="IPR036388">
    <property type="entry name" value="WH-like_DNA-bd_sf"/>
</dbReference>
<evidence type="ECO:0000313" key="9">
    <source>
        <dbReference type="Proteomes" id="UP000187406"/>
    </source>
</evidence>
<keyword evidence="3" id="KW-0949">S-adenosyl-L-methionine</keyword>
<dbReference type="OrthoDB" id="1606438at2759"/>
<keyword evidence="1" id="KW-0489">Methyltransferase</keyword>
<dbReference type="Pfam" id="PF00891">
    <property type="entry name" value="Methyltransf_2"/>
    <property type="match status" value="1"/>
</dbReference>
<dbReference type="EMBL" id="BDDD01002512">
    <property type="protein sequence ID" value="GAV81892.1"/>
    <property type="molecule type" value="Genomic_DNA"/>
</dbReference>
<dbReference type="GO" id="GO:0008171">
    <property type="term" value="F:O-methyltransferase activity"/>
    <property type="evidence" value="ECO:0007669"/>
    <property type="project" value="InterPro"/>
</dbReference>
<dbReference type="InterPro" id="IPR036390">
    <property type="entry name" value="WH_DNA-bd_sf"/>
</dbReference>
<feature type="domain" description="O-methyltransferase dimerisation" evidence="7">
    <location>
        <begin position="27"/>
        <end position="114"/>
    </location>
</feature>
<dbReference type="Gene3D" id="3.40.50.150">
    <property type="entry name" value="Vaccinia Virus protein VP39"/>
    <property type="match status" value="1"/>
</dbReference>
<evidence type="ECO:0000256" key="5">
    <source>
        <dbReference type="PIRSR" id="PIRSR005739-1"/>
    </source>
</evidence>
<evidence type="ECO:0000256" key="2">
    <source>
        <dbReference type="ARBA" id="ARBA00022679"/>
    </source>
</evidence>
<gene>
    <name evidence="8" type="ORF">CFOL_v3_25345</name>
</gene>
<evidence type="ECO:0000256" key="4">
    <source>
        <dbReference type="ARBA" id="ARBA00038277"/>
    </source>
</evidence>
<evidence type="ECO:0000256" key="3">
    <source>
        <dbReference type="ARBA" id="ARBA00022691"/>
    </source>
</evidence>
<reference evidence="9" key="1">
    <citation type="submission" date="2016-04" db="EMBL/GenBank/DDBJ databases">
        <title>Cephalotus genome sequencing.</title>
        <authorList>
            <person name="Fukushima K."/>
            <person name="Hasebe M."/>
            <person name="Fang X."/>
        </authorList>
    </citation>
    <scope>NUCLEOTIDE SEQUENCE [LARGE SCALE GENOMIC DNA]</scope>
    <source>
        <strain evidence="9">cv. St1</strain>
    </source>
</reference>
<name>A0A1Q3CP39_CEPFO</name>
<proteinExistence type="inferred from homology"/>
<dbReference type="InterPro" id="IPR016461">
    <property type="entry name" value="COMT-like"/>
</dbReference>
<organism evidence="8 9">
    <name type="scientific">Cephalotus follicularis</name>
    <name type="common">Albany pitcher plant</name>
    <dbReference type="NCBI Taxonomy" id="3775"/>
    <lineage>
        <taxon>Eukaryota</taxon>
        <taxon>Viridiplantae</taxon>
        <taxon>Streptophyta</taxon>
        <taxon>Embryophyta</taxon>
        <taxon>Tracheophyta</taxon>
        <taxon>Spermatophyta</taxon>
        <taxon>Magnoliopsida</taxon>
        <taxon>eudicotyledons</taxon>
        <taxon>Gunneridae</taxon>
        <taxon>Pentapetalae</taxon>
        <taxon>rosids</taxon>
        <taxon>fabids</taxon>
        <taxon>Oxalidales</taxon>
        <taxon>Cephalotaceae</taxon>
        <taxon>Cephalotus</taxon>
    </lineage>
</organism>
<dbReference type="InterPro" id="IPR001077">
    <property type="entry name" value="COMT_C"/>
</dbReference>
<dbReference type="AlphaFoldDB" id="A0A1Q3CP39"/>
<dbReference type="Proteomes" id="UP000187406">
    <property type="component" value="Unassembled WGS sequence"/>
</dbReference>
<dbReference type="CDD" id="cd02440">
    <property type="entry name" value="AdoMet_MTases"/>
    <property type="match status" value="1"/>
</dbReference>
<protein>
    <submittedName>
        <fullName evidence="8">Methyltransf_2 domain-containing protein/Dimerisation domain-containing protein</fullName>
    </submittedName>
</protein>
<keyword evidence="2" id="KW-0808">Transferase</keyword>
<dbReference type="FunCoup" id="A0A1Q3CP39">
    <property type="interactions" value="477"/>
</dbReference>
<dbReference type="GO" id="GO:0046983">
    <property type="term" value="F:protein dimerization activity"/>
    <property type="evidence" value="ECO:0007669"/>
    <property type="project" value="InterPro"/>
</dbReference>
<feature type="active site" description="Proton acceptor" evidence="5">
    <location>
        <position position="266"/>
    </location>
</feature>
<dbReference type="PIRSF" id="PIRSF005739">
    <property type="entry name" value="O-mtase"/>
    <property type="match status" value="1"/>
</dbReference>
<dbReference type="FunFam" id="3.40.50.150:FF:000294">
    <property type="entry name" value="O-methyltransferase family protein"/>
    <property type="match status" value="1"/>
</dbReference>
<dbReference type="PROSITE" id="PS51683">
    <property type="entry name" value="SAM_OMT_II"/>
    <property type="match status" value="1"/>
</dbReference>
<dbReference type="InParanoid" id="A0A1Q3CP39"/>
<dbReference type="PANTHER" id="PTHR11746">
    <property type="entry name" value="O-METHYLTRANSFERASE"/>
    <property type="match status" value="1"/>
</dbReference>
<dbReference type="Pfam" id="PF08100">
    <property type="entry name" value="Dimerisation"/>
    <property type="match status" value="1"/>
</dbReference>
<dbReference type="SUPFAM" id="SSF53335">
    <property type="entry name" value="S-adenosyl-L-methionine-dependent methyltransferases"/>
    <property type="match status" value="1"/>
</dbReference>
<evidence type="ECO:0000313" key="8">
    <source>
        <dbReference type="EMBL" id="GAV81892.1"/>
    </source>
</evidence>